<dbReference type="SUPFAM" id="SSF52540">
    <property type="entry name" value="P-loop containing nucleoside triphosphate hydrolases"/>
    <property type="match status" value="1"/>
</dbReference>
<evidence type="ECO:0000256" key="13">
    <source>
        <dbReference type="ARBA" id="ARBA00023136"/>
    </source>
</evidence>
<dbReference type="InterPro" id="IPR036680">
    <property type="entry name" value="SPOR-like_sf"/>
</dbReference>
<evidence type="ECO:0000256" key="1">
    <source>
        <dbReference type="ARBA" id="ARBA00004429"/>
    </source>
</evidence>
<keyword evidence="16" id="KW-0175">Coiled coil</keyword>
<accession>A0A7C1VPJ2</accession>
<keyword evidence="11" id="KW-0067">ATP-binding</keyword>
<feature type="transmembrane region" description="Helical" evidence="17">
    <location>
        <begin position="444"/>
        <end position="464"/>
    </location>
</feature>
<dbReference type="Gene3D" id="3.30.70.1070">
    <property type="entry name" value="Sporulation related repeat"/>
    <property type="match status" value="1"/>
</dbReference>
<dbReference type="InterPro" id="IPR007730">
    <property type="entry name" value="SPOR-like_dom"/>
</dbReference>
<comment type="similarity">
    <text evidence="2">Belongs to the CpsD/CapB family.</text>
</comment>
<dbReference type="EC" id="2.7.10.2" evidence="4"/>
<keyword evidence="8 17" id="KW-0812">Transmembrane</keyword>
<keyword evidence="10" id="KW-0418">Kinase</keyword>
<dbReference type="InterPro" id="IPR005702">
    <property type="entry name" value="Wzc-like_C"/>
</dbReference>
<dbReference type="EMBL" id="DRIH01000247">
    <property type="protein sequence ID" value="HEC68502.1"/>
    <property type="molecule type" value="Genomic_DNA"/>
</dbReference>
<feature type="transmembrane region" description="Helical" evidence="17">
    <location>
        <begin position="24"/>
        <end position="42"/>
    </location>
</feature>
<dbReference type="GO" id="GO:0005886">
    <property type="term" value="C:plasma membrane"/>
    <property type="evidence" value="ECO:0007669"/>
    <property type="project" value="UniProtKB-SubCell"/>
</dbReference>
<dbReference type="PANTHER" id="PTHR32309">
    <property type="entry name" value="TYROSINE-PROTEIN KINASE"/>
    <property type="match status" value="1"/>
</dbReference>
<evidence type="ECO:0000313" key="19">
    <source>
        <dbReference type="EMBL" id="HEC68502.1"/>
    </source>
</evidence>
<dbReference type="Proteomes" id="UP000885738">
    <property type="component" value="Unassembled WGS sequence"/>
</dbReference>
<keyword evidence="7 19" id="KW-0808">Transferase</keyword>
<dbReference type="FunFam" id="3.40.50.300:FF:000527">
    <property type="entry name" value="Tyrosine-protein kinase etk"/>
    <property type="match status" value="1"/>
</dbReference>
<comment type="caution">
    <text evidence="19">The sequence shown here is derived from an EMBL/GenBank/DDBJ whole genome shotgun (WGS) entry which is preliminary data.</text>
</comment>
<feature type="coiled-coil region" evidence="16">
    <location>
        <begin position="210"/>
        <end position="386"/>
    </location>
</feature>
<dbReference type="GO" id="GO:0042802">
    <property type="term" value="F:identical protein binding"/>
    <property type="evidence" value="ECO:0007669"/>
    <property type="project" value="UniProtKB-ARBA"/>
</dbReference>
<dbReference type="Pfam" id="PF13807">
    <property type="entry name" value="GNVR"/>
    <property type="match status" value="1"/>
</dbReference>
<dbReference type="InterPro" id="IPR003856">
    <property type="entry name" value="LPS_length_determ_N"/>
</dbReference>
<dbReference type="NCBIfam" id="TIGR01007">
    <property type="entry name" value="eps_fam"/>
    <property type="match status" value="1"/>
</dbReference>
<evidence type="ECO:0000256" key="15">
    <source>
        <dbReference type="ARBA" id="ARBA00051245"/>
    </source>
</evidence>
<dbReference type="GO" id="GO:0004715">
    <property type="term" value="F:non-membrane spanning protein tyrosine kinase activity"/>
    <property type="evidence" value="ECO:0007669"/>
    <property type="project" value="UniProtKB-EC"/>
</dbReference>
<reference evidence="19" key="1">
    <citation type="journal article" date="2020" name="mSystems">
        <title>Genome- and Community-Level Interaction Insights into Carbon Utilization and Element Cycling Functions of Hydrothermarchaeota in Hydrothermal Sediment.</title>
        <authorList>
            <person name="Zhou Z."/>
            <person name="Liu Y."/>
            <person name="Xu W."/>
            <person name="Pan J."/>
            <person name="Luo Z.H."/>
            <person name="Li M."/>
        </authorList>
    </citation>
    <scope>NUCLEOTIDE SEQUENCE [LARGE SCALE GENOMIC DNA]</scope>
    <source>
        <strain evidence="19">HyVt-389</strain>
    </source>
</reference>
<keyword evidence="13 17" id="KW-0472">Membrane</keyword>
<dbReference type="SUPFAM" id="SSF110997">
    <property type="entry name" value="Sporulation related repeat"/>
    <property type="match status" value="1"/>
</dbReference>
<evidence type="ECO:0000256" key="4">
    <source>
        <dbReference type="ARBA" id="ARBA00011903"/>
    </source>
</evidence>
<dbReference type="PROSITE" id="PS51724">
    <property type="entry name" value="SPOR"/>
    <property type="match status" value="1"/>
</dbReference>
<comment type="subcellular location">
    <subcellularLocation>
        <location evidence="1">Cell inner membrane</location>
        <topology evidence="1">Multi-pass membrane protein</topology>
    </subcellularLocation>
</comment>
<evidence type="ECO:0000259" key="18">
    <source>
        <dbReference type="PROSITE" id="PS51724"/>
    </source>
</evidence>
<keyword evidence="5" id="KW-1003">Cell membrane</keyword>
<evidence type="ECO:0000256" key="2">
    <source>
        <dbReference type="ARBA" id="ARBA00007316"/>
    </source>
</evidence>
<comment type="catalytic activity">
    <reaction evidence="15">
        <text>L-tyrosyl-[protein] + ATP = O-phospho-L-tyrosyl-[protein] + ADP + H(+)</text>
        <dbReference type="Rhea" id="RHEA:10596"/>
        <dbReference type="Rhea" id="RHEA-COMP:10136"/>
        <dbReference type="Rhea" id="RHEA-COMP:20101"/>
        <dbReference type="ChEBI" id="CHEBI:15378"/>
        <dbReference type="ChEBI" id="CHEBI:30616"/>
        <dbReference type="ChEBI" id="CHEBI:46858"/>
        <dbReference type="ChEBI" id="CHEBI:61978"/>
        <dbReference type="ChEBI" id="CHEBI:456216"/>
        <dbReference type="EC" id="2.7.10.2"/>
    </reaction>
</comment>
<evidence type="ECO:0000256" key="10">
    <source>
        <dbReference type="ARBA" id="ARBA00022777"/>
    </source>
</evidence>
<feature type="transmembrane region" description="Helical" evidence="17">
    <location>
        <begin position="745"/>
        <end position="767"/>
    </location>
</feature>
<evidence type="ECO:0000256" key="7">
    <source>
        <dbReference type="ARBA" id="ARBA00022679"/>
    </source>
</evidence>
<evidence type="ECO:0000256" key="9">
    <source>
        <dbReference type="ARBA" id="ARBA00022741"/>
    </source>
</evidence>
<keyword evidence="9" id="KW-0547">Nucleotide-binding</keyword>
<dbReference type="Pfam" id="PF05036">
    <property type="entry name" value="SPOR"/>
    <property type="match status" value="1"/>
</dbReference>
<dbReference type="Pfam" id="PF13614">
    <property type="entry name" value="AAA_31"/>
    <property type="match status" value="1"/>
</dbReference>
<evidence type="ECO:0000256" key="11">
    <source>
        <dbReference type="ARBA" id="ARBA00022840"/>
    </source>
</evidence>
<gene>
    <name evidence="19" type="ORF">ENI35_06845</name>
</gene>
<protein>
    <recommendedName>
        <fullName evidence="4">non-specific protein-tyrosine kinase</fullName>
        <ecNumber evidence="4">2.7.10.2</ecNumber>
    </recommendedName>
</protein>
<dbReference type="PANTHER" id="PTHR32309:SF13">
    <property type="entry name" value="FERRIC ENTEROBACTIN TRANSPORT PROTEIN FEPE"/>
    <property type="match status" value="1"/>
</dbReference>
<dbReference type="AlphaFoldDB" id="A0A7C1VPJ2"/>
<dbReference type="CDD" id="cd05387">
    <property type="entry name" value="BY-kinase"/>
    <property type="match status" value="1"/>
</dbReference>
<evidence type="ECO:0000256" key="3">
    <source>
        <dbReference type="ARBA" id="ARBA00008883"/>
    </source>
</evidence>
<proteinExistence type="inferred from homology"/>
<keyword evidence="14" id="KW-0829">Tyrosine-protein kinase</keyword>
<name>A0A7C1VPJ2_DESA2</name>
<dbReference type="GO" id="GO:0005524">
    <property type="term" value="F:ATP binding"/>
    <property type="evidence" value="ECO:0007669"/>
    <property type="project" value="UniProtKB-KW"/>
</dbReference>
<dbReference type="InterPro" id="IPR050445">
    <property type="entry name" value="Bact_polysacc_biosynth/exp"/>
</dbReference>
<dbReference type="Pfam" id="PF02706">
    <property type="entry name" value="Wzz"/>
    <property type="match status" value="1"/>
</dbReference>
<comment type="similarity">
    <text evidence="3">Belongs to the etk/wzc family.</text>
</comment>
<dbReference type="InterPro" id="IPR027417">
    <property type="entry name" value="P-loop_NTPase"/>
</dbReference>
<evidence type="ECO:0000256" key="6">
    <source>
        <dbReference type="ARBA" id="ARBA00022519"/>
    </source>
</evidence>
<evidence type="ECO:0000256" key="16">
    <source>
        <dbReference type="SAM" id="Coils"/>
    </source>
</evidence>
<feature type="domain" description="SPOR" evidence="18">
    <location>
        <begin position="827"/>
        <end position="908"/>
    </location>
</feature>
<evidence type="ECO:0000256" key="8">
    <source>
        <dbReference type="ARBA" id="ARBA00022692"/>
    </source>
</evidence>
<keyword evidence="6" id="KW-0997">Cell inner membrane</keyword>
<evidence type="ECO:0000256" key="14">
    <source>
        <dbReference type="ARBA" id="ARBA00023137"/>
    </source>
</evidence>
<keyword evidence="12 17" id="KW-1133">Transmembrane helix</keyword>
<dbReference type="InterPro" id="IPR025669">
    <property type="entry name" value="AAA_dom"/>
</dbReference>
<evidence type="ECO:0000256" key="17">
    <source>
        <dbReference type="SAM" id="Phobius"/>
    </source>
</evidence>
<dbReference type="InterPro" id="IPR032807">
    <property type="entry name" value="GNVR"/>
</dbReference>
<organism evidence="19">
    <name type="scientific">Desulfofervidus auxilii</name>
    <dbReference type="NCBI Taxonomy" id="1621989"/>
    <lineage>
        <taxon>Bacteria</taxon>
        <taxon>Pseudomonadati</taxon>
        <taxon>Thermodesulfobacteriota</taxon>
        <taxon>Candidatus Desulfofervidia</taxon>
        <taxon>Candidatus Desulfofervidales</taxon>
        <taxon>Candidatus Desulfofervidaceae</taxon>
        <taxon>Candidatus Desulfofervidus</taxon>
    </lineage>
</organism>
<dbReference type="GO" id="GO:0042834">
    <property type="term" value="F:peptidoglycan binding"/>
    <property type="evidence" value="ECO:0007669"/>
    <property type="project" value="InterPro"/>
</dbReference>
<evidence type="ECO:0000256" key="5">
    <source>
        <dbReference type="ARBA" id="ARBA00022475"/>
    </source>
</evidence>
<evidence type="ECO:0000256" key="12">
    <source>
        <dbReference type="ARBA" id="ARBA00022989"/>
    </source>
</evidence>
<sequence length="910" mass="104618">MPQEFPEEEIHLRDYLNVILKRKWTIITCFVVLVTIVTIASFKMEPVYKATCQILIERENPNVVKIEEVMAIDASSTDYYQTQYEILKSQELAERGIKRLNLYDNKEFNRKPKIGLGTIIAAIRGFIGSTIKNIIGSKKEQKEYQIDKTNQLIKAYLARLDIKPIRNSRLVNISFEAHDPQLAAQIANTHAKLYIEQSLERKFSASKEAVNWLNKRIKEVKEKLQKSEEALRNYKQAHDLVSIDFEESHNIRVQRLNELNTALMEAKTKRIEKENLYRELKRISDKPEMIESMPAVVANPLIQQLKAEYIKIKADYSKLSQRYGPEHPKMIRLRSEIKELKAKIASEVKKIARSIETEYRVAKKQEEALNKALEEEKKKALALSEKEIQYNVLKREVEINRTLYESLLKRAKETNITEDLQVSNVTIVDPARIPDVPFKPKKGLNILLATIVGLTMGIGLAFFLEYLDDTIKTPEEVERYLKIPFLGYVGKVVITKDNPYNLDLVALKEPKSHIAEMLRNIRTNILFSTSNFPRKAILVTSSTQEEGKTFLTINLAISLAQMGKRVVVVDTDLRKPRIHPIFGLKKHPGLTDVLTGNHSLESVIQDTKLENLKIIPCGTIPPDPAELLSSEAMKGLIDKLKEQFDFALFDSPPVMSVTDPTILANLADGVIIVIKGGETPRPPIQRTLQQLSELDTKVLGVVLNGIDFQKGKYYYHYYYKYHYDYDYGEKEVKKGKNKKFSIKSALLPIFLIVGVTSLFLLGVFIFYHGKEKKSLENAQRPEQTVEGKSTTLVKTPFKKIEIEERVLTKRKTAQERIQKNENYIKTKDFQKKFIIYVASFKNKTLADALITRLKNKGYSAYGSWVHLPQGDDWIRVKIGPFFTKEEAEKIRNQIEKQEGISTRLILKENR</sequence>
<dbReference type="Gene3D" id="3.40.50.300">
    <property type="entry name" value="P-loop containing nucleotide triphosphate hydrolases"/>
    <property type="match status" value="1"/>
</dbReference>